<dbReference type="Proteomes" id="UP000261052">
    <property type="component" value="Unassembled WGS sequence"/>
</dbReference>
<proteinExistence type="predicted"/>
<dbReference type="Proteomes" id="UP000260717">
    <property type="component" value="Unassembled WGS sequence"/>
</dbReference>
<evidence type="ECO:0000313" key="2">
    <source>
        <dbReference type="EMBL" id="RGM43494.1"/>
    </source>
</evidence>
<dbReference type="EMBL" id="QRUJ01000071">
    <property type="protein sequence ID" value="RGR50168.1"/>
    <property type="molecule type" value="Genomic_DNA"/>
</dbReference>
<dbReference type="Proteomes" id="UP000286341">
    <property type="component" value="Unassembled WGS sequence"/>
</dbReference>
<dbReference type="EMBL" id="QSQP01000057">
    <property type="protein sequence ID" value="RGK37578.1"/>
    <property type="molecule type" value="Genomic_DNA"/>
</dbReference>
<sequence length="135" mass="16577">MDKIIGISNIEIYEFCKLNLETGEKKFFDDYSGFEKFDGFYFKDRENFFVIFASEEGPKLYFKDNVYQLRKDLHISLKEMDTVREFRIEEYNICIKYRTSPYIGFDVWSDQEDVDLFYQIEQSYKNDEYYKKFTK</sequence>
<evidence type="ECO:0000313" key="13">
    <source>
        <dbReference type="Proteomes" id="UP000284296"/>
    </source>
</evidence>
<evidence type="ECO:0000313" key="9">
    <source>
        <dbReference type="Proteomes" id="UP000260717"/>
    </source>
</evidence>
<evidence type="ECO:0000313" key="10">
    <source>
        <dbReference type="Proteomes" id="UP000260758"/>
    </source>
</evidence>
<organism evidence="6 16">
    <name type="scientific">Agathobacter rectalis</name>
    <dbReference type="NCBI Taxonomy" id="39491"/>
    <lineage>
        <taxon>Bacteria</taxon>
        <taxon>Bacillati</taxon>
        <taxon>Bacillota</taxon>
        <taxon>Clostridia</taxon>
        <taxon>Lachnospirales</taxon>
        <taxon>Lachnospiraceae</taxon>
        <taxon>Agathobacter</taxon>
    </lineage>
</organism>
<protein>
    <submittedName>
        <fullName evidence="6">Uncharacterized protein</fullName>
    </submittedName>
</protein>
<evidence type="ECO:0000313" key="7">
    <source>
        <dbReference type="EMBL" id="RHI15539.1"/>
    </source>
</evidence>
<dbReference type="Proteomes" id="UP000266066">
    <property type="component" value="Unassembled WGS sequence"/>
</dbReference>
<accession>A0A395ZE50</accession>
<dbReference type="Proteomes" id="UP000284296">
    <property type="component" value="Unassembled WGS sequence"/>
</dbReference>
<evidence type="ECO:0000313" key="5">
    <source>
        <dbReference type="EMBL" id="RGT76079.1"/>
    </source>
</evidence>
<dbReference type="Proteomes" id="UP000286181">
    <property type="component" value="Unassembled WGS sequence"/>
</dbReference>
<evidence type="ECO:0000313" key="14">
    <source>
        <dbReference type="Proteomes" id="UP000285865"/>
    </source>
</evidence>
<dbReference type="EMBL" id="QSFB01000051">
    <property type="protein sequence ID" value="RHA08107.1"/>
    <property type="molecule type" value="Genomic_DNA"/>
</dbReference>
<evidence type="ECO:0000313" key="16">
    <source>
        <dbReference type="Proteomes" id="UP000286341"/>
    </source>
</evidence>
<evidence type="ECO:0000313" key="12">
    <source>
        <dbReference type="Proteomes" id="UP000266066"/>
    </source>
</evidence>
<dbReference type="EMBL" id="QSTP01000054">
    <property type="protein sequence ID" value="RGM64843.1"/>
    <property type="molecule type" value="Genomic_DNA"/>
</dbReference>
<dbReference type="AlphaFoldDB" id="A0A395ZE50"/>
<evidence type="ECO:0000313" key="11">
    <source>
        <dbReference type="Proteomes" id="UP000261052"/>
    </source>
</evidence>
<evidence type="ECO:0000313" key="4">
    <source>
        <dbReference type="EMBL" id="RGR50168.1"/>
    </source>
</evidence>
<comment type="caution">
    <text evidence="6">The sequence shown here is derived from an EMBL/GenBank/DDBJ whole genome shotgun (WGS) entry which is preliminary data.</text>
</comment>
<evidence type="ECO:0000313" key="15">
    <source>
        <dbReference type="Proteomes" id="UP000286181"/>
    </source>
</evidence>
<dbReference type="Proteomes" id="UP000285865">
    <property type="component" value="Unassembled WGS sequence"/>
</dbReference>
<gene>
    <name evidence="8" type="ORF">DW038_16130</name>
    <name evidence="7" type="ORF">DW172_17100</name>
    <name evidence="6" type="ORF">DW948_15760</name>
    <name evidence="5" type="ORF">DWX06_16480</name>
    <name evidence="4" type="ORF">DWY38_16995</name>
    <name evidence="3" type="ORF">DXB99_19445</name>
    <name evidence="2" type="ORF">DXC13_15540</name>
    <name evidence="1" type="ORF">DXD13_16415</name>
</gene>
<evidence type="ECO:0000313" key="1">
    <source>
        <dbReference type="EMBL" id="RGK37578.1"/>
    </source>
</evidence>
<name>A0A395ZE50_9FIRM</name>
<dbReference type="EMBL" id="QRKN01000045">
    <property type="protein sequence ID" value="RHI15539.1"/>
    <property type="molecule type" value="Genomic_DNA"/>
</dbReference>
<evidence type="ECO:0000313" key="6">
    <source>
        <dbReference type="EMBL" id="RHA08107.1"/>
    </source>
</evidence>
<evidence type="ECO:0000313" key="8">
    <source>
        <dbReference type="EMBL" id="RHL01127.1"/>
    </source>
</evidence>
<dbReference type="EMBL" id="QRXG01000070">
    <property type="protein sequence ID" value="RGT76079.1"/>
    <property type="molecule type" value="Genomic_DNA"/>
</dbReference>
<dbReference type="RefSeq" id="WP_117686960.1">
    <property type="nucleotide sequence ID" value="NZ_JADMQZ010000060.1"/>
</dbReference>
<evidence type="ECO:0000313" key="3">
    <source>
        <dbReference type="EMBL" id="RGM64843.1"/>
    </source>
</evidence>
<dbReference type="EMBL" id="QSTI01000050">
    <property type="protein sequence ID" value="RGM43494.1"/>
    <property type="molecule type" value="Genomic_DNA"/>
</dbReference>
<dbReference type="Proteomes" id="UP000260758">
    <property type="component" value="Unassembled WGS sequence"/>
</dbReference>
<reference evidence="9 10" key="1">
    <citation type="submission" date="2018-08" db="EMBL/GenBank/DDBJ databases">
        <title>A genome reference for cultivated species of the human gut microbiota.</title>
        <authorList>
            <person name="Zou Y."/>
            <person name="Xue W."/>
            <person name="Luo G."/>
        </authorList>
    </citation>
    <scope>NUCLEOTIDE SEQUENCE [LARGE SCALE GENOMIC DNA]</scope>
    <source>
        <strain evidence="5 13">AF18-16LB</strain>
        <strain evidence="4 12">AF25-15</strain>
        <strain evidence="8 15">AF39-14AC</strain>
        <strain evidence="7 14">AM16-11</strain>
        <strain evidence="6 16">AM44-1AT</strain>
        <strain evidence="3 10">OM07-13</strain>
        <strain evidence="2 9">OM08-12AT</strain>
        <strain evidence="1 11">TF11-15AC</strain>
    </source>
</reference>
<dbReference type="EMBL" id="QROF01000046">
    <property type="protein sequence ID" value="RHL01127.1"/>
    <property type="molecule type" value="Genomic_DNA"/>
</dbReference>